<proteinExistence type="predicted"/>
<dbReference type="Gene3D" id="1.10.3510.10">
    <property type="entry name" value="NMB0513-like"/>
    <property type="match status" value="1"/>
</dbReference>
<dbReference type="InterPro" id="IPR023138">
    <property type="entry name" value="NMB0513-like_sf"/>
</dbReference>
<dbReference type="EMBL" id="FWWV01000050">
    <property type="protein sequence ID" value="SMB88597.1"/>
    <property type="molecule type" value="Genomic_DNA"/>
</dbReference>
<dbReference type="Pfam" id="PF04591">
    <property type="entry name" value="DUF596"/>
    <property type="match status" value="1"/>
</dbReference>
<evidence type="ECO:0000313" key="2">
    <source>
        <dbReference type="Proteomes" id="UP000192408"/>
    </source>
</evidence>
<keyword evidence="2" id="KW-1185">Reference proteome</keyword>
<dbReference type="InterPro" id="IPR007670">
    <property type="entry name" value="DUF596"/>
</dbReference>
<evidence type="ECO:0000313" key="1">
    <source>
        <dbReference type="EMBL" id="SMB88597.1"/>
    </source>
</evidence>
<gene>
    <name evidence="1" type="ORF">SAMN05660772_02837</name>
</gene>
<dbReference type="SUPFAM" id="SSF160472">
    <property type="entry name" value="NMB0513-like"/>
    <property type="match status" value="1"/>
</dbReference>
<sequence>MRLRIIDEILNECRGESLKSIYKAFKKYFGSPQNDSSINDYFIYFLYTLLRDNELKLARNGKFLDGSLKYKISIIRQDFFVAYDNSNVGLVYNNLGNIIEDPKNDEWWDTQSGFQAVWIMEDGSLKWT</sequence>
<reference evidence="2" key="1">
    <citation type="submission" date="2017-04" db="EMBL/GenBank/DDBJ databases">
        <authorList>
            <person name="Varghese N."/>
            <person name="Submissions S."/>
        </authorList>
    </citation>
    <scope>NUCLEOTIDE SEQUENCE [LARGE SCALE GENOMIC DNA]</scope>
    <source>
        <strain evidence="2">DSM 23072</strain>
    </source>
</reference>
<dbReference type="AlphaFoldDB" id="A0A1W1V587"/>
<dbReference type="Proteomes" id="UP000192408">
    <property type="component" value="Unassembled WGS sequence"/>
</dbReference>
<name>A0A1W1V587_9PAST</name>
<protein>
    <submittedName>
        <fullName evidence="1">Uncharacterized protein</fullName>
    </submittedName>
</protein>
<dbReference type="RefSeq" id="WP_084257826.1">
    <property type="nucleotide sequence ID" value="NZ_FWWV01000050.1"/>
</dbReference>
<accession>A0A1W1V587</accession>
<organism evidence="1 2">
    <name type="scientific">Pasteurella testudinis DSM 23072</name>
    <dbReference type="NCBI Taxonomy" id="1122938"/>
    <lineage>
        <taxon>Bacteria</taxon>
        <taxon>Pseudomonadati</taxon>
        <taxon>Pseudomonadota</taxon>
        <taxon>Gammaproteobacteria</taxon>
        <taxon>Pasteurellales</taxon>
        <taxon>Pasteurellaceae</taxon>
        <taxon>Pasteurella</taxon>
    </lineage>
</organism>
<dbReference type="STRING" id="1122938.SAMN05660772_02837"/>